<evidence type="ECO:0000256" key="3">
    <source>
        <dbReference type="ARBA" id="ARBA00022475"/>
    </source>
</evidence>
<evidence type="ECO:0000256" key="13">
    <source>
        <dbReference type="SAM" id="SignalP"/>
    </source>
</evidence>
<evidence type="ECO:0000256" key="5">
    <source>
        <dbReference type="ARBA" id="ARBA00022692"/>
    </source>
</evidence>
<dbReference type="PANTHER" id="PTHR48065:SF72">
    <property type="entry name" value="LEUCINE-RICH REPEAT-CONTAINING N-TERMINAL PLANT-TYPE DOMAIN-CONTAINING PROTEIN"/>
    <property type="match status" value="1"/>
</dbReference>
<dbReference type="SMART" id="SM00365">
    <property type="entry name" value="LRR_SD22"/>
    <property type="match status" value="4"/>
</dbReference>
<keyword evidence="8 12" id="KW-1133">Transmembrane helix</keyword>
<sequence length="1358" mass="153581">MMTRSHCYCFITIFFTLLLHTLASPPHHFCKEDQRDALLEFIAEFPTGESYTWNKSSDCCFWEGVTCNHRSGQVISLDLSYTLLNSSLKTNNSLFRLRSLRHLNLMDCNLRGEIPSSLGNLSRLVELDLWDNHLVGEVPVSVGNLNELRVLSLGGNKLSGNFPIIFANLTKLSFLGLNFNNFTSTLPVNMSEFINLEYFNINENSFFGPFPKSLFLNPLLESVDLGRNQFTGPFEFPNTSSLSSKLQFLNLANNRFDGPIPESISKFLHLSQIYLNHNNFSGSIPRSISKLANLTDLHLSNNMLKGRVPGFLWRLLAVTLSHNYFSSFANPSKDPLIQMLDLSSNSFQGPFPHWICKLKKLSLLDLSNNLFNGSIPPCLRNSTVSLIDLILRNNSFSGIIPDIFADATELQSFDVSRNHLEGSFPKSLIICKALQIVNVENNKIKDEFPFWLGSLPSLNVLILRSNEFYGPLYHPHMSIGFQSLKVIDVSHNEFTGTLPSHYFSNWREMTTSSEEIDQISGEIPESISCLKELRLLNLSNNKFRNDIPRCISNLKNLETLDLSSNNLSGQIPQDLGNLSFLSYMNFSHNLLQGPVPRGTQFQRQKCSSFLDNPGLFGLEEICQQTHVPNPTSHQSEELSEAEEQVLNWIAAAIAYGPERMIRNHCYCFSSIITIFVSIAIHSTLASPRLHFCRHDQRDALLEFIHDSLFKLQYLRDLSLNYCNLQGKIPSSLGNLSRLETLGLSINHLVGEVPASIGHLTELRIKSLGKNSLSGREIPSSLGNLSRLKYLDLRSNNLVGEVPASMGHLTELEGLSLEKNSLSGSFPSSLANFTKLTRVFLNSNNFTSTLPSDMSGLHNLEWFDISENSFFGPFPKSLFTISSLIIVSLEKNQFTGPIDFENATSSPLFKLEDLLEGEVPSCLWNFPTVMLSHNFFSSFENVSQESTDIHRLDLNSNSFRGPFPDWVCKFYRLEYLDLSNNLFSGSIPSCLSRFTYFLMELTLGNNNFSELFLENNKFEGTIPDVFVNATKLVSLDVSHNNLEGKFPKSLINCKYLRFVNVEGNLIKDRFPSWLGSLPSLQVLILRSNEFYGPLYHDHMYIGFQSLRVIDISDNDFTGTLPHYYFLNWRAMTTSTEESEEEYMENFGYYSRMYQSMEMVNKGVETTFERIRKDFISIDFSGNRIYGKIPESISFMKGLRLLNLSGNAFTGGIPQALANLTNLETLDLSSNKLSGQIPQDLGNLSFLSYMNFSHNFLQGPVPRSTQFQRQKCSSFLDNPGLYGFEEICQESHFPSSPTSHQSEELSEAEEKMFSWIAAAIAFGPGLFCGLVMGHIFTSHNQEWFTEKFGPRKIRVVTSAR</sequence>
<dbReference type="SMART" id="SM00369">
    <property type="entry name" value="LRR_TYP"/>
    <property type="match status" value="15"/>
</dbReference>
<feature type="domain" description="Leucine-rich repeat-containing N-terminal plant-type" evidence="14">
    <location>
        <begin position="32"/>
        <end position="68"/>
    </location>
</feature>
<dbReference type="Pfam" id="PF00560">
    <property type="entry name" value="LRR_1"/>
    <property type="match status" value="14"/>
</dbReference>
<dbReference type="EMBL" id="LR031880">
    <property type="protein sequence ID" value="VDD64152.1"/>
    <property type="molecule type" value="Genomic_DNA"/>
</dbReference>
<organism evidence="15">
    <name type="scientific">Brassica oleracea</name>
    <name type="common">Wild cabbage</name>
    <dbReference type="NCBI Taxonomy" id="3712"/>
    <lineage>
        <taxon>Eukaryota</taxon>
        <taxon>Viridiplantae</taxon>
        <taxon>Streptophyta</taxon>
        <taxon>Embryophyta</taxon>
        <taxon>Tracheophyta</taxon>
        <taxon>Spermatophyta</taxon>
        <taxon>Magnoliopsida</taxon>
        <taxon>eudicotyledons</taxon>
        <taxon>Gunneridae</taxon>
        <taxon>Pentapetalae</taxon>
        <taxon>rosids</taxon>
        <taxon>malvids</taxon>
        <taxon>Brassicales</taxon>
        <taxon>Brassicaceae</taxon>
        <taxon>Brassiceae</taxon>
        <taxon>Brassica</taxon>
    </lineage>
</organism>
<keyword evidence="9 12" id="KW-0472">Membrane</keyword>
<dbReference type="GO" id="GO:0009791">
    <property type="term" value="P:post-embryonic development"/>
    <property type="evidence" value="ECO:0007669"/>
    <property type="project" value="UniProtKB-ARBA"/>
</dbReference>
<keyword evidence="6 13" id="KW-0732">Signal</keyword>
<dbReference type="Pfam" id="PF08263">
    <property type="entry name" value="LRRNT_2"/>
    <property type="match status" value="1"/>
</dbReference>
<dbReference type="FunFam" id="3.80.10.10:FF:000400">
    <property type="entry name" value="Nuclear pore complex protein NUP107"/>
    <property type="match status" value="1"/>
</dbReference>
<keyword evidence="4" id="KW-0433">Leucine-rich repeat</keyword>
<comment type="subcellular location">
    <subcellularLocation>
        <location evidence="1">Cell membrane</location>
        <topology evidence="1">Single-pass type I membrane protein</topology>
    </subcellularLocation>
</comment>
<comment type="similarity">
    <text evidence="2">Belongs to the RLP family.</text>
</comment>
<keyword evidence="11" id="KW-0325">Glycoprotein</keyword>
<dbReference type="GO" id="GO:1905392">
    <property type="term" value="P:plant organ morphogenesis"/>
    <property type="evidence" value="ECO:0007669"/>
    <property type="project" value="UniProtKB-ARBA"/>
</dbReference>
<dbReference type="FunFam" id="3.80.10.10:FF:000095">
    <property type="entry name" value="LRR receptor-like serine/threonine-protein kinase GSO1"/>
    <property type="match status" value="1"/>
</dbReference>
<dbReference type="FunFam" id="3.80.10.10:FF:000111">
    <property type="entry name" value="LRR receptor-like serine/threonine-protein kinase ERECTA"/>
    <property type="match status" value="1"/>
</dbReference>
<keyword evidence="10" id="KW-0675">Receptor</keyword>
<feature type="signal peptide" evidence="13">
    <location>
        <begin position="1"/>
        <end position="23"/>
    </location>
</feature>
<dbReference type="InterPro" id="IPR001611">
    <property type="entry name" value="Leu-rich_rpt"/>
</dbReference>
<evidence type="ECO:0000256" key="11">
    <source>
        <dbReference type="ARBA" id="ARBA00023180"/>
    </source>
</evidence>
<dbReference type="InterPro" id="IPR013210">
    <property type="entry name" value="LRR_N_plant-typ"/>
</dbReference>
<keyword evidence="5 12" id="KW-0812">Transmembrane</keyword>
<dbReference type="FunFam" id="3.80.10.10:FF:000041">
    <property type="entry name" value="LRR receptor-like serine/threonine-protein kinase ERECTA"/>
    <property type="match status" value="1"/>
</dbReference>
<dbReference type="PRINTS" id="PR00019">
    <property type="entry name" value="LEURICHRPT"/>
</dbReference>
<dbReference type="Gene3D" id="3.80.10.10">
    <property type="entry name" value="Ribonuclease Inhibitor"/>
    <property type="match status" value="5"/>
</dbReference>
<name>A0A3P6H7R3_BRAOL</name>
<accession>A0A3P6H7R3</accession>
<feature type="transmembrane region" description="Helical" evidence="12">
    <location>
        <begin position="1310"/>
        <end position="1335"/>
    </location>
</feature>
<dbReference type="FunFam" id="3.80.10.10:FF:000233">
    <property type="entry name" value="Leucine-rich repeat receptor-like protein kinase TDR"/>
    <property type="match status" value="1"/>
</dbReference>
<dbReference type="PANTHER" id="PTHR48065">
    <property type="entry name" value="OS10G0469600 PROTEIN"/>
    <property type="match status" value="1"/>
</dbReference>
<dbReference type="Pfam" id="PF13855">
    <property type="entry name" value="LRR_8"/>
    <property type="match status" value="1"/>
</dbReference>
<evidence type="ECO:0000256" key="4">
    <source>
        <dbReference type="ARBA" id="ARBA00022614"/>
    </source>
</evidence>
<evidence type="ECO:0000256" key="6">
    <source>
        <dbReference type="ARBA" id="ARBA00022729"/>
    </source>
</evidence>
<feature type="chain" id="PRO_5017953046" description="Leucine-rich repeat-containing N-terminal plant-type domain-containing protein" evidence="13">
    <location>
        <begin position="24"/>
        <end position="1358"/>
    </location>
</feature>
<evidence type="ECO:0000259" key="14">
    <source>
        <dbReference type="Pfam" id="PF08263"/>
    </source>
</evidence>
<dbReference type="SUPFAM" id="SSF52058">
    <property type="entry name" value="L domain-like"/>
    <property type="match status" value="4"/>
</dbReference>
<keyword evidence="7" id="KW-0677">Repeat</keyword>
<protein>
    <recommendedName>
        <fullName evidence="14">Leucine-rich repeat-containing N-terminal plant-type domain-containing protein</fullName>
    </recommendedName>
</protein>
<evidence type="ECO:0000256" key="12">
    <source>
        <dbReference type="SAM" id="Phobius"/>
    </source>
</evidence>
<proteinExistence type="inferred from homology"/>
<dbReference type="InterPro" id="IPR032675">
    <property type="entry name" value="LRR_dom_sf"/>
</dbReference>
<evidence type="ECO:0000313" key="15">
    <source>
        <dbReference type="EMBL" id="VDD64152.1"/>
    </source>
</evidence>
<evidence type="ECO:0000256" key="8">
    <source>
        <dbReference type="ARBA" id="ARBA00022989"/>
    </source>
</evidence>
<dbReference type="PROSITE" id="PS51450">
    <property type="entry name" value="LRR"/>
    <property type="match status" value="2"/>
</dbReference>
<dbReference type="GO" id="GO:0030154">
    <property type="term" value="P:cell differentiation"/>
    <property type="evidence" value="ECO:0007669"/>
    <property type="project" value="UniProtKB-ARBA"/>
</dbReference>
<reference evidence="15" key="1">
    <citation type="submission" date="2018-11" db="EMBL/GenBank/DDBJ databases">
        <authorList>
            <consortium name="Genoscope - CEA"/>
            <person name="William W."/>
        </authorList>
    </citation>
    <scope>NUCLEOTIDE SEQUENCE</scope>
</reference>
<dbReference type="GO" id="GO:0005886">
    <property type="term" value="C:plasma membrane"/>
    <property type="evidence" value="ECO:0007669"/>
    <property type="project" value="UniProtKB-SubCell"/>
</dbReference>
<evidence type="ECO:0000256" key="9">
    <source>
        <dbReference type="ARBA" id="ARBA00023136"/>
    </source>
</evidence>
<gene>
    <name evidence="15" type="ORF">BOLC6T39605H</name>
</gene>
<evidence type="ECO:0000256" key="1">
    <source>
        <dbReference type="ARBA" id="ARBA00004251"/>
    </source>
</evidence>
<keyword evidence="3" id="KW-1003">Cell membrane</keyword>
<evidence type="ECO:0000256" key="10">
    <source>
        <dbReference type="ARBA" id="ARBA00023170"/>
    </source>
</evidence>
<dbReference type="InterPro" id="IPR003591">
    <property type="entry name" value="Leu-rich_rpt_typical-subtyp"/>
</dbReference>
<evidence type="ECO:0000256" key="2">
    <source>
        <dbReference type="ARBA" id="ARBA00009592"/>
    </source>
</evidence>
<evidence type="ECO:0000256" key="7">
    <source>
        <dbReference type="ARBA" id="ARBA00022737"/>
    </source>
</evidence>